<feature type="region of interest" description="Disordered" evidence="1">
    <location>
        <begin position="30"/>
        <end position="62"/>
    </location>
</feature>
<dbReference type="PROSITE" id="PS51841">
    <property type="entry name" value="LTD"/>
    <property type="match status" value="1"/>
</dbReference>
<dbReference type="Proteomes" id="UP000231791">
    <property type="component" value="Chromosome"/>
</dbReference>
<accession>A0A2K8P6I5</accession>
<feature type="chain" id="PRO_5043613127" evidence="2">
    <location>
        <begin position="32"/>
        <end position="154"/>
    </location>
</feature>
<evidence type="ECO:0000313" key="4">
    <source>
        <dbReference type="Proteomes" id="UP000231791"/>
    </source>
</evidence>
<dbReference type="KEGG" id="slx:SLAV_02010"/>
<evidence type="ECO:0000313" key="3">
    <source>
        <dbReference type="EMBL" id="ATZ22326.1"/>
    </source>
</evidence>
<name>A0A2K8P6I5_STRLA</name>
<reference evidence="3 4" key="1">
    <citation type="submission" date="2017-11" db="EMBL/GenBank/DDBJ databases">
        <title>Complete genome sequence of Streptomyces lavendulae subsp. lavendulae CCM 3239 (formerly 'Streptomyces aureofaciens CCM 3239'), the producer of the angucycline-type antibiotic auricin.</title>
        <authorList>
            <person name="Busche T."/>
            <person name="Novakova R."/>
            <person name="Al'Dilaimi A."/>
            <person name="Homerova D."/>
            <person name="Feckova L."/>
            <person name="Rezuchova B."/>
            <person name="Mingyar E."/>
            <person name="Csolleiova D."/>
            <person name="Bekeova C."/>
            <person name="Winkler A."/>
            <person name="Sevcikova B."/>
            <person name="Kalinowski J."/>
            <person name="Kormanec J."/>
            <person name="Ruckert C."/>
        </authorList>
    </citation>
    <scope>NUCLEOTIDE SEQUENCE [LARGE SCALE GENOMIC DNA]</scope>
    <source>
        <strain evidence="3 4">CCM 3239</strain>
    </source>
</reference>
<keyword evidence="2" id="KW-0732">Signal</keyword>
<evidence type="ECO:0000256" key="1">
    <source>
        <dbReference type="SAM" id="MobiDB-lite"/>
    </source>
</evidence>
<dbReference type="InterPro" id="IPR001322">
    <property type="entry name" value="Lamin_tail_dom"/>
</dbReference>
<dbReference type="GeneID" id="49381577"/>
<feature type="compositionally biased region" description="Basic and acidic residues" evidence="1">
    <location>
        <begin position="32"/>
        <end position="42"/>
    </location>
</feature>
<evidence type="ECO:0000256" key="2">
    <source>
        <dbReference type="SAM" id="SignalP"/>
    </source>
</evidence>
<dbReference type="EMBL" id="CP024985">
    <property type="protein sequence ID" value="ATZ22326.1"/>
    <property type="molecule type" value="Genomic_DNA"/>
</dbReference>
<gene>
    <name evidence="3" type="ORF">SLAV_02010</name>
</gene>
<feature type="signal peptide" evidence="2">
    <location>
        <begin position="1"/>
        <end position="31"/>
    </location>
</feature>
<sequence>MSSVSSSVRRIAATVLAAGAVVGAAALPAGAQDHDRRQHPRVEISQVQADSPGRDDHSNRSLNNEWVEITNTTRDAMNLRGWTLRDDDGNRYRFDNVRINSHATIRIHTGTGHNTRTDLFQNRREYIWGNRADTATLRDDHNRVVDTETWGRRH</sequence>
<dbReference type="InterPro" id="IPR036415">
    <property type="entry name" value="Lamin_tail_dom_sf"/>
</dbReference>
<dbReference type="Gene3D" id="2.60.40.1260">
    <property type="entry name" value="Lamin Tail domain"/>
    <property type="match status" value="1"/>
</dbReference>
<dbReference type="Pfam" id="PF00932">
    <property type="entry name" value="LTD"/>
    <property type="match status" value="1"/>
</dbReference>
<protein>
    <submittedName>
        <fullName evidence="3">Uncharacterized protein</fullName>
    </submittedName>
</protein>
<organism evidence="3 4">
    <name type="scientific">Streptomyces lavendulae subsp. lavendulae</name>
    <dbReference type="NCBI Taxonomy" id="58340"/>
    <lineage>
        <taxon>Bacteria</taxon>
        <taxon>Bacillati</taxon>
        <taxon>Actinomycetota</taxon>
        <taxon>Actinomycetes</taxon>
        <taxon>Kitasatosporales</taxon>
        <taxon>Streptomycetaceae</taxon>
        <taxon>Streptomyces</taxon>
    </lineage>
</organism>
<keyword evidence="4" id="KW-1185">Reference proteome</keyword>
<dbReference type="AlphaFoldDB" id="A0A2K8P6I5"/>
<proteinExistence type="predicted"/>
<dbReference type="OrthoDB" id="3828227at2"/>
<dbReference type="RefSeq" id="WP_030226574.1">
    <property type="nucleotide sequence ID" value="NZ_CP024985.1"/>
</dbReference>
<dbReference type="SUPFAM" id="SSF74853">
    <property type="entry name" value="Lamin A/C globular tail domain"/>
    <property type="match status" value="1"/>
</dbReference>